<proteinExistence type="predicted"/>
<sequence length="51" mass="5771">MPLITFTATPEDLRILAALARDAEDATDVIRRALRLLDSRLSDDRDCQVTR</sequence>
<keyword evidence="2" id="KW-1185">Reference proteome</keyword>
<dbReference type="EMBL" id="JBITGY010000005">
    <property type="protein sequence ID" value="MFI6499808.1"/>
    <property type="molecule type" value="Genomic_DNA"/>
</dbReference>
<accession>A0ABW7YV60</accession>
<organism evidence="1 2">
    <name type="scientific">Nonomuraea typhae</name>
    <dbReference type="NCBI Taxonomy" id="2603600"/>
    <lineage>
        <taxon>Bacteria</taxon>
        <taxon>Bacillati</taxon>
        <taxon>Actinomycetota</taxon>
        <taxon>Actinomycetes</taxon>
        <taxon>Streptosporangiales</taxon>
        <taxon>Streptosporangiaceae</taxon>
        <taxon>Nonomuraea</taxon>
    </lineage>
</organism>
<name>A0ABW7YV60_9ACTN</name>
<gene>
    <name evidence="1" type="ORF">ACIBG2_20635</name>
</gene>
<dbReference type="Proteomes" id="UP001612741">
    <property type="component" value="Unassembled WGS sequence"/>
</dbReference>
<protein>
    <submittedName>
        <fullName evidence="1">Uncharacterized protein</fullName>
    </submittedName>
</protein>
<evidence type="ECO:0000313" key="1">
    <source>
        <dbReference type="EMBL" id="MFI6499808.1"/>
    </source>
</evidence>
<reference evidence="1 2" key="1">
    <citation type="submission" date="2024-10" db="EMBL/GenBank/DDBJ databases">
        <title>The Natural Products Discovery Center: Release of the First 8490 Sequenced Strains for Exploring Actinobacteria Biosynthetic Diversity.</title>
        <authorList>
            <person name="Kalkreuter E."/>
            <person name="Kautsar S.A."/>
            <person name="Yang D."/>
            <person name="Bader C.D."/>
            <person name="Teijaro C.N."/>
            <person name="Fluegel L."/>
            <person name="Davis C.M."/>
            <person name="Simpson J.R."/>
            <person name="Lauterbach L."/>
            <person name="Steele A.D."/>
            <person name="Gui C."/>
            <person name="Meng S."/>
            <person name="Li G."/>
            <person name="Viehrig K."/>
            <person name="Ye F."/>
            <person name="Su P."/>
            <person name="Kiefer A.F."/>
            <person name="Nichols A."/>
            <person name="Cepeda A.J."/>
            <person name="Yan W."/>
            <person name="Fan B."/>
            <person name="Jiang Y."/>
            <person name="Adhikari A."/>
            <person name="Zheng C.-J."/>
            <person name="Schuster L."/>
            <person name="Cowan T.M."/>
            <person name="Smanski M.J."/>
            <person name="Chevrette M.G."/>
            <person name="De Carvalho L.P.S."/>
            <person name="Shen B."/>
        </authorList>
    </citation>
    <scope>NUCLEOTIDE SEQUENCE [LARGE SCALE GENOMIC DNA]</scope>
    <source>
        <strain evidence="1 2">NPDC050545</strain>
    </source>
</reference>
<evidence type="ECO:0000313" key="2">
    <source>
        <dbReference type="Proteomes" id="UP001612741"/>
    </source>
</evidence>
<dbReference type="RefSeq" id="WP_397083338.1">
    <property type="nucleotide sequence ID" value="NZ_JBITGY010000005.1"/>
</dbReference>
<comment type="caution">
    <text evidence="1">The sequence shown here is derived from an EMBL/GenBank/DDBJ whole genome shotgun (WGS) entry which is preliminary data.</text>
</comment>